<reference evidence="10" key="1">
    <citation type="submission" date="2016-06" db="EMBL/GenBank/DDBJ databases">
        <authorList>
            <person name="Nascimento L."/>
            <person name="Pereira R.V."/>
            <person name="Martins L.F."/>
            <person name="Quaggio R.B."/>
            <person name="Silva A.M."/>
            <person name="Setubal J.C."/>
        </authorList>
    </citation>
    <scope>NUCLEOTIDE SEQUENCE [LARGE SCALE GENOMIC DNA]</scope>
</reference>
<dbReference type="AlphaFoldDB" id="A0A1Y3PFJ5"/>
<dbReference type="InterPro" id="IPR001567">
    <property type="entry name" value="Pept_M3A_M3B_dom"/>
</dbReference>
<dbReference type="InterPro" id="IPR013647">
    <property type="entry name" value="OligopepF_N_dom"/>
</dbReference>
<keyword evidence="5 6" id="KW-0482">Metalloprotease</keyword>
<comment type="function">
    <text evidence="6">Has oligopeptidase activity and degrades a variety of small bioactive peptides.</text>
</comment>
<dbReference type="Pfam" id="PF01432">
    <property type="entry name" value="Peptidase_M3"/>
    <property type="match status" value="1"/>
</dbReference>
<sequence>MAEQNTYTLPSRDEIDARYKWKLEDIYPSDEQWEQDFAEARAMVEKFSQYRGQVTASADKLLEAIRAYEQINQRLEKLYVYARMRSDEDQTVTKYQAMSDRAQGLSVQANSAMAFFVPEILSLDEQRLEQFFQERPDLRLYDFFLQEILREKPHRRTPEEEEIIAMAGELAQAPTNIYSILNNAEIRFPTIRDEQGQEVELTKARFLTFMESPDRRVRRDAFNAMYETYGSFRHTLAASLNAGVKQEIFFARVRRFGSALEAALHPDHVPVEVYHSLIDTIHEHLPLLHRYMELRKKLLKLDELHMYDLYVPLVENVEMKIPYEKALELVKEGLHPLGEEYQQLLEEAFASGWIDVYENRGKRGGAYSWGAYGTHPYVLLNYQENLDNVFTIAHEMGHALHSYYSDREQPYIYSQYTIFVAEVASTLNEALLMDYLMKRTEDPKQKMVLVNHYLEQFRGTVFRQVKFAEFEKIIHEKVEAGEALTADLLCEIYLDLNKTYYGPAMVVDEEIAVEWARIPHFYSNFYVYKYATGFSAAQALANKILTEGAPAVARYLEFLKGGGSDTPINLLKRAGVDMTKPEPVREAMRTFGRLLDQLEELAEKQTS</sequence>
<evidence type="ECO:0000313" key="10">
    <source>
        <dbReference type="Proteomes" id="UP000196475"/>
    </source>
</evidence>
<dbReference type="InterPro" id="IPR004438">
    <property type="entry name" value="Peptidase_M3B"/>
</dbReference>
<evidence type="ECO:0000256" key="2">
    <source>
        <dbReference type="ARBA" id="ARBA00022723"/>
    </source>
</evidence>
<evidence type="ECO:0000256" key="4">
    <source>
        <dbReference type="ARBA" id="ARBA00022833"/>
    </source>
</evidence>
<comment type="similarity">
    <text evidence="6">Belongs to the peptidase M3B family.</text>
</comment>
<proteinExistence type="inferred from homology"/>
<dbReference type="Proteomes" id="UP000196475">
    <property type="component" value="Unassembled WGS sequence"/>
</dbReference>
<dbReference type="NCBIfam" id="TIGR00181">
    <property type="entry name" value="pepF"/>
    <property type="match status" value="1"/>
</dbReference>
<feature type="domain" description="Peptidase M3A/M3B catalytic" evidence="7">
    <location>
        <begin position="209"/>
        <end position="589"/>
    </location>
</feature>
<dbReference type="Gene3D" id="1.20.140.70">
    <property type="entry name" value="Oligopeptidase f, N-terminal domain"/>
    <property type="match status" value="1"/>
</dbReference>
<keyword evidence="4 6" id="KW-0862">Zinc</keyword>
<dbReference type="EMBL" id="LZRT01000094">
    <property type="protein sequence ID" value="OUM86073.1"/>
    <property type="molecule type" value="Genomic_DNA"/>
</dbReference>
<evidence type="ECO:0000256" key="1">
    <source>
        <dbReference type="ARBA" id="ARBA00022670"/>
    </source>
</evidence>
<dbReference type="GO" id="GO:0006508">
    <property type="term" value="P:proteolysis"/>
    <property type="evidence" value="ECO:0007669"/>
    <property type="project" value="UniProtKB-KW"/>
</dbReference>
<dbReference type="PANTHER" id="PTHR11804:SF84">
    <property type="entry name" value="SACCHAROLYSIN"/>
    <property type="match status" value="1"/>
</dbReference>
<feature type="domain" description="Oligopeptidase F N-terminal" evidence="8">
    <location>
        <begin position="119"/>
        <end position="188"/>
    </location>
</feature>
<keyword evidence="2 6" id="KW-0479">Metal-binding</keyword>
<accession>A0A1Y3PFJ5</accession>
<comment type="cofactor">
    <cofactor evidence="6">
        <name>Zn(2+)</name>
        <dbReference type="ChEBI" id="CHEBI:29105"/>
    </cofactor>
    <text evidence="6">Binds 1 zinc ion.</text>
</comment>
<evidence type="ECO:0000256" key="3">
    <source>
        <dbReference type="ARBA" id="ARBA00022801"/>
    </source>
</evidence>
<comment type="caution">
    <text evidence="9">The sequence shown here is derived from an EMBL/GenBank/DDBJ whole genome shotgun (WGS) entry which is preliminary data.</text>
</comment>
<dbReference type="PANTHER" id="PTHR11804">
    <property type="entry name" value="PROTEASE M3 THIMET OLIGOPEPTIDASE-RELATED"/>
    <property type="match status" value="1"/>
</dbReference>
<dbReference type="GO" id="GO:0006518">
    <property type="term" value="P:peptide metabolic process"/>
    <property type="evidence" value="ECO:0007669"/>
    <property type="project" value="TreeGrafter"/>
</dbReference>
<organism evidence="9 10">
    <name type="scientific">Bacillus thermozeamaize</name>
    <dbReference type="NCBI Taxonomy" id="230954"/>
    <lineage>
        <taxon>Bacteria</taxon>
        <taxon>Bacillati</taxon>
        <taxon>Bacillota</taxon>
        <taxon>Bacilli</taxon>
        <taxon>Bacillales</taxon>
        <taxon>Bacillaceae</taxon>
        <taxon>Bacillus</taxon>
    </lineage>
</organism>
<dbReference type="SUPFAM" id="SSF55486">
    <property type="entry name" value="Metalloproteases ('zincins'), catalytic domain"/>
    <property type="match status" value="1"/>
</dbReference>
<gene>
    <name evidence="9" type="ORF">BAA01_01630</name>
</gene>
<dbReference type="GO" id="GO:0004222">
    <property type="term" value="F:metalloendopeptidase activity"/>
    <property type="evidence" value="ECO:0007669"/>
    <property type="project" value="UniProtKB-UniRule"/>
</dbReference>
<dbReference type="Gene3D" id="1.10.287.830">
    <property type="entry name" value="putative peptidase helix hairpin domain like"/>
    <property type="match status" value="1"/>
</dbReference>
<evidence type="ECO:0000313" key="9">
    <source>
        <dbReference type="EMBL" id="OUM86073.1"/>
    </source>
</evidence>
<dbReference type="Pfam" id="PF08439">
    <property type="entry name" value="Peptidase_M3_N"/>
    <property type="match status" value="1"/>
</dbReference>
<dbReference type="GO" id="GO:0046872">
    <property type="term" value="F:metal ion binding"/>
    <property type="evidence" value="ECO:0007669"/>
    <property type="project" value="UniProtKB-UniRule"/>
</dbReference>
<evidence type="ECO:0000259" key="8">
    <source>
        <dbReference type="Pfam" id="PF08439"/>
    </source>
</evidence>
<dbReference type="CDD" id="cd09608">
    <property type="entry name" value="M3B_PepF"/>
    <property type="match status" value="1"/>
</dbReference>
<dbReference type="Gene3D" id="1.10.1370.20">
    <property type="entry name" value="Oligoendopeptidase f, C-terminal domain"/>
    <property type="match status" value="1"/>
</dbReference>
<keyword evidence="3 6" id="KW-0378">Hydrolase</keyword>
<evidence type="ECO:0000256" key="6">
    <source>
        <dbReference type="RuleBase" id="RU368091"/>
    </source>
</evidence>
<dbReference type="InterPro" id="IPR042088">
    <property type="entry name" value="OligoPept_F_C"/>
</dbReference>
<protein>
    <recommendedName>
        <fullName evidence="6">Oligopeptidase F</fullName>
        <ecNumber evidence="6">3.4.24.-</ecNumber>
    </recommendedName>
</protein>
<evidence type="ECO:0000259" key="7">
    <source>
        <dbReference type="Pfam" id="PF01432"/>
    </source>
</evidence>
<evidence type="ECO:0000256" key="5">
    <source>
        <dbReference type="ARBA" id="ARBA00023049"/>
    </source>
</evidence>
<dbReference type="EC" id="3.4.24.-" evidence="6"/>
<keyword evidence="1 6" id="KW-0645">Protease</keyword>
<dbReference type="InterPro" id="IPR045090">
    <property type="entry name" value="Pept_M3A_M3B"/>
</dbReference>
<name>A0A1Y3PFJ5_9BACI</name>